<dbReference type="Proteomes" id="UP000249324">
    <property type="component" value="Unassembled WGS sequence"/>
</dbReference>
<sequence length="235" mass="24590">MQSTSRSVKVTFVVAVVVTIAALGTAVALRMVRAERADDGSSTRSSTAVENAAERCGELPCEVLTSVPVGSTTVELLADPDGKHGRLRFRDDNGASLRKTALGDLGVHVTQKSLSCADGPTKACVVRGTLEGGLVGEVFVSRGSGWAAVTRPYFSTAKMIELVQVTDDATPEVVLAQFPDCAAPSSGVCDESWVEVEVFRLDGSSLGCGGPYSSITRIPGWPDIDLAEEPLRSCA</sequence>
<accession>A0ABD6FKC5</accession>
<dbReference type="AlphaFoldDB" id="A0ABD6FKC5"/>
<proteinExistence type="predicted"/>
<reference evidence="1 2" key="1">
    <citation type="journal article" date="2021" name="BMC Genomics">
        <title>Genome-resolved metagenome and metatranscriptome analyses of thermophilic composting reveal key bacterial players and their metabolic interactions.</title>
        <authorList>
            <person name="Braga L.P.P."/>
            <person name="Pereira R.V."/>
            <person name="Martins L.F."/>
            <person name="Moura L.M.S."/>
            <person name="Sanchez F.B."/>
            <person name="Patane J.S.L."/>
            <person name="da Silva A.M."/>
            <person name="Setubal J.C."/>
        </authorList>
    </citation>
    <scope>NUCLEOTIDE SEQUENCE [LARGE SCALE GENOMIC DNA]</scope>
    <source>
        <strain evidence="1">ZC4RG45</strain>
    </source>
</reference>
<dbReference type="EMBL" id="QGUI02000239">
    <property type="protein sequence ID" value="MFO7193594.1"/>
    <property type="molecule type" value="Genomic_DNA"/>
</dbReference>
<evidence type="ECO:0008006" key="3">
    <source>
        <dbReference type="Google" id="ProtNLM"/>
    </source>
</evidence>
<name>A0ABD6FKC5_9PSEU</name>
<evidence type="ECO:0000313" key="2">
    <source>
        <dbReference type="Proteomes" id="UP000249324"/>
    </source>
</evidence>
<comment type="caution">
    <text evidence="1">The sequence shown here is derived from an EMBL/GenBank/DDBJ whole genome shotgun (WGS) entry which is preliminary data.</text>
</comment>
<gene>
    <name evidence="1" type="ORF">DIU77_015235</name>
</gene>
<organism evidence="1 2">
    <name type="scientific">Thermocrispum agreste</name>
    <dbReference type="NCBI Taxonomy" id="37925"/>
    <lineage>
        <taxon>Bacteria</taxon>
        <taxon>Bacillati</taxon>
        <taxon>Actinomycetota</taxon>
        <taxon>Actinomycetes</taxon>
        <taxon>Pseudonocardiales</taxon>
        <taxon>Pseudonocardiaceae</taxon>
        <taxon>Thermocrispum</taxon>
    </lineage>
</organism>
<evidence type="ECO:0000313" key="1">
    <source>
        <dbReference type="EMBL" id="MFO7193594.1"/>
    </source>
</evidence>
<protein>
    <recommendedName>
        <fullName evidence="3">DUF4333 domain-containing protein</fullName>
    </recommendedName>
</protein>